<dbReference type="AlphaFoldDB" id="A0A7W6ES22"/>
<dbReference type="Gene3D" id="3.30.565.10">
    <property type="entry name" value="Histidine kinase-like ATPase, C-terminal domain"/>
    <property type="match status" value="1"/>
</dbReference>
<keyword evidence="3" id="KW-0808">Transferase</keyword>
<protein>
    <submittedName>
        <fullName evidence="3">Sensor histidine kinase YesM</fullName>
    </submittedName>
</protein>
<dbReference type="PANTHER" id="PTHR34220:SF7">
    <property type="entry name" value="SENSOR HISTIDINE KINASE YPDA"/>
    <property type="match status" value="1"/>
</dbReference>
<dbReference type="InterPro" id="IPR050640">
    <property type="entry name" value="Bact_2-comp_sensor_kinase"/>
</dbReference>
<reference evidence="3 4" key="1">
    <citation type="submission" date="2020-08" db="EMBL/GenBank/DDBJ databases">
        <title>Genomic Encyclopedia of Type Strains, Phase IV (KMG-IV): sequencing the most valuable type-strain genomes for metagenomic binning, comparative biology and taxonomic classification.</title>
        <authorList>
            <person name="Goeker M."/>
        </authorList>
    </citation>
    <scope>NUCLEOTIDE SEQUENCE [LARGE SCALE GENOMIC DNA]</scope>
    <source>
        <strain evidence="3 4">DSM 17976</strain>
    </source>
</reference>
<dbReference type="GO" id="GO:0000155">
    <property type="term" value="F:phosphorelay sensor kinase activity"/>
    <property type="evidence" value="ECO:0007669"/>
    <property type="project" value="InterPro"/>
</dbReference>
<keyword evidence="1" id="KW-0472">Membrane</keyword>
<dbReference type="GO" id="GO:0016020">
    <property type="term" value="C:membrane"/>
    <property type="evidence" value="ECO:0007669"/>
    <property type="project" value="InterPro"/>
</dbReference>
<sequence length="370" mass="42394">MFGIPRASPQLSRFTCTRMELTKPTSTLTVVLHITVWSLLGFIVLFYPPLTWDFKVPLGFWIKQLANFIMMVAVFYFSAYYLVPNYLVKGKKLLFSLSAVFLVVLYLVIARIIEVPILNVPKQLAAVRGWKHAKSIFSIDVHLFMVVTMVTAISIGFAMIQRWQAAVKLHELVEKQQITSELALLKAQINPHFFFNTLNNIYALTYSDVPLSREAILKLSRMMRYVLYDTVLDRVLLSQEISFMNDYIELMKLRLHSFTKVTIEAPKPDQDYSVAPMLLLPFIENAFKHGTSSLHKTEILIVIKAQNGVLDLHVWNQIHANTDAIPNAGGGIGLVNTQRRLNLVYPERHELIIQEDTNLRTFTVDLKIQL</sequence>
<dbReference type="EMBL" id="JACIBY010000010">
    <property type="protein sequence ID" value="MBB3840255.1"/>
    <property type="molecule type" value="Genomic_DNA"/>
</dbReference>
<evidence type="ECO:0000313" key="3">
    <source>
        <dbReference type="EMBL" id="MBB3840255.1"/>
    </source>
</evidence>
<dbReference type="RefSeq" id="WP_229601412.1">
    <property type="nucleotide sequence ID" value="NZ_JACIBY010000010.1"/>
</dbReference>
<comment type="caution">
    <text evidence="3">The sequence shown here is derived from an EMBL/GenBank/DDBJ whole genome shotgun (WGS) entry which is preliminary data.</text>
</comment>
<feature type="transmembrane region" description="Helical" evidence="1">
    <location>
        <begin position="94"/>
        <end position="113"/>
    </location>
</feature>
<dbReference type="Proteomes" id="UP000541352">
    <property type="component" value="Unassembled WGS sequence"/>
</dbReference>
<evidence type="ECO:0000256" key="1">
    <source>
        <dbReference type="SAM" id="Phobius"/>
    </source>
</evidence>
<organism evidence="3 4">
    <name type="scientific">Runella defluvii</name>
    <dbReference type="NCBI Taxonomy" id="370973"/>
    <lineage>
        <taxon>Bacteria</taxon>
        <taxon>Pseudomonadati</taxon>
        <taxon>Bacteroidota</taxon>
        <taxon>Cytophagia</taxon>
        <taxon>Cytophagales</taxon>
        <taxon>Spirosomataceae</taxon>
        <taxon>Runella</taxon>
    </lineage>
</organism>
<keyword evidence="4" id="KW-1185">Reference proteome</keyword>
<dbReference type="Pfam" id="PF06580">
    <property type="entry name" value="His_kinase"/>
    <property type="match status" value="1"/>
</dbReference>
<evidence type="ECO:0000313" key="4">
    <source>
        <dbReference type="Proteomes" id="UP000541352"/>
    </source>
</evidence>
<evidence type="ECO:0000259" key="2">
    <source>
        <dbReference type="Pfam" id="PF06580"/>
    </source>
</evidence>
<dbReference type="PANTHER" id="PTHR34220">
    <property type="entry name" value="SENSOR HISTIDINE KINASE YPDA"/>
    <property type="match status" value="1"/>
</dbReference>
<proteinExistence type="predicted"/>
<dbReference type="InterPro" id="IPR036890">
    <property type="entry name" value="HATPase_C_sf"/>
</dbReference>
<dbReference type="InterPro" id="IPR010559">
    <property type="entry name" value="Sig_transdc_His_kin_internal"/>
</dbReference>
<feature type="transmembrane region" description="Helical" evidence="1">
    <location>
        <begin position="60"/>
        <end position="82"/>
    </location>
</feature>
<accession>A0A7W6ES22</accession>
<feature type="transmembrane region" description="Helical" evidence="1">
    <location>
        <begin position="28"/>
        <end position="48"/>
    </location>
</feature>
<keyword evidence="1" id="KW-0812">Transmembrane</keyword>
<keyword evidence="3" id="KW-0418">Kinase</keyword>
<feature type="domain" description="Signal transduction histidine kinase internal region" evidence="2">
    <location>
        <begin position="181"/>
        <end position="256"/>
    </location>
</feature>
<gene>
    <name evidence="3" type="ORF">FHS57_004275</name>
</gene>
<feature type="transmembrane region" description="Helical" evidence="1">
    <location>
        <begin position="141"/>
        <end position="160"/>
    </location>
</feature>
<keyword evidence="1" id="KW-1133">Transmembrane helix</keyword>
<name>A0A7W6ES22_9BACT</name>